<reference evidence="2" key="1">
    <citation type="journal article" date="2020" name="mSystems">
        <title>Genome- and Community-Level Interaction Insights into Carbon Utilization and Element Cycling Functions of Hydrothermarchaeota in Hydrothermal Sediment.</title>
        <authorList>
            <person name="Zhou Z."/>
            <person name="Liu Y."/>
            <person name="Xu W."/>
            <person name="Pan J."/>
            <person name="Luo Z.H."/>
            <person name="Li M."/>
        </authorList>
    </citation>
    <scope>NUCLEOTIDE SEQUENCE [LARGE SCALE GENOMIC DNA]</scope>
    <source>
        <strain evidence="2">SpSt-885</strain>
    </source>
</reference>
<feature type="coiled-coil region" evidence="1">
    <location>
        <begin position="20"/>
        <end position="54"/>
    </location>
</feature>
<dbReference type="EMBL" id="DTLS01000129">
    <property type="protein sequence ID" value="HGZ60442.1"/>
    <property type="molecule type" value="Genomic_DNA"/>
</dbReference>
<dbReference type="AlphaFoldDB" id="A0A7J3SMD7"/>
<proteinExistence type="predicted"/>
<protein>
    <submittedName>
        <fullName evidence="2">Uncharacterized protein</fullName>
    </submittedName>
</protein>
<organism evidence="2">
    <name type="scientific">Fervidicoccus fontis</name>
    <dbReference type="NCBI Taxonomy" id="683846"/>
    <lineage>
        <taxon>Archaea</taxon>
        <taxon>Thermoproteota</taxon>
        <taxon>Thermoprotei</taxon>
        <taxon>Fervidicoccales</taxon>
        <taxon>Fervidicoccaceae</taxon>
        <taxon>Fervidicoccus</taxon>
    </lineage>
</organism>
<keyword evidence="1" id="KW-0175">Coiled coil</keyword>
<evidence type="ECO:0000256" key="1">
    <source>
        <dbReference type="SAM" id="Coils"/>
    </source>
</evidence>
<comment type="caution">
    <text evidence="2">The sequence shown here is derived from an EMBL/GenBank/DDBJ whole genome shotgun (WGS) entry which is preliminary data.</text>
</comment>
<name>A0A7J3SMD7_9CREN</name>
<accession>A0A7J3SMD7</accession>
<sequence length="170" mass="19597">MTKKTLKDFSESEPMRDDECASLAEILEEIEDRLGKIEARLEKIEEAMQELKGRRQLSGTGIDGMDAALKTLKERGFLREIADLSKTREREQIVSRLKGLGAVEIKGTKDTYIVHPRKFEEFVKTLEEIDISDPDAVGEKLGELKELFYEMLRDGLVYFDVKEKKWKVIL</sequence>
<evidence type="ECO:0000313" key="2">
    <source>
        <dbReference type="EMBL" id="HGZ60442.1"/>
    </source>
</evidence>
<gene>
    <name evidence="2" type="ORF">ENW83_04465</name>
</gene>